<dbReference type="Pfam" id="PF02353">
    <property type="entry name" value="CMAS"/>
    <property type="match status" value="1"/>
</dbReference>
<dbReference type="GO" id="GO:0008168">
    <property type="term" value="F:methyltransferase activity"/>
    <property type="evidence" value="ECO:0007669"/>
    <property type="project" value="UniProtKB-KW"/>
</dbReference>
<evidence type="ECO:0000256" key="3">
    <source>
        <dbReference type="ARBA" id="ARBA00022679"/>
    </source>
</evidence>
<dbReference type="InterPro" id="IPR029063">
    <property type="entry name" value="SAM-dependent_MTases_sf"/>
</dbReference>
<dbReference type="GO" id="GO:0032259">
    <property type="term" value="P:methylation"/>
    <property type="evidence" value="ECO:0007669"/>
    <property type="project" value="UniProtKB-KW"/>
</dbReference>
<evidence type="ECO:0000256" key="4">
    <source>
        <dbReference type="ARBA" id="ARBA00022691"/>
    </source>
</evidence>
<dbReference type="EMBL" id="KV428027">
    <property type="protein sequence ID" value="KZT40844.1"/>
    <property type="molecule type" value="Genomic_DNA"/>
</dbReference>
<protein>
    <submittedName>
        <fullName evidence="6">S-adenosyl-L-methionine-dependent methyltransferase</fullName>
    </submittedName>
</protein>
<evidence type="ECO:0000313" key="6">
    <source>
        <dbReference type="EMBL" id="KZT40844.1"/>
    </source>
</evidence>
<dbReference type="PANTHER" id="PTHR43667:SF2">
    <property type="entry name" value="FATTY ACID C-METHYL TRANSFERASE"/>
    <property type="match status" value="1"/>
</dbReference>
<accession>A0A166FNG4</accession>
<dbReference type="InterPro" id="IPR003333">
    <property type="entry name" value="CMAS"/>
</dbReference>
<dbReference type="Proteomes" id="UP000076798">
    <property type="component" value="Unassembled WGS sequence"/>
</dbReference>
<dbReference type="OrthoDB" id="8300214at2759"/>
<dbReference type="InterPro" id="IPR050723">
    <property type="entry name" value="CFA/CMAS"/>
</dbReference>
<keyword evidence="4" id="KW-0949">S-adenosyl-L-methionine</keyword>
<keyword evidence="2 6" id="KW-0489">Methyltransferase</keyword>
<dbReference type="STRING" id="1314776.A0A166FNG4"/>
<keyword evidence="5" id="KW-0443">Lipid metabolism</keyword>
<comment type="similarity">
    <text evidence="1">Belongs to the CFA/CMAS family.</text>
</comment>
<proteinExistence type="inferred from homology"/>
<name>A0A166FNG4_9AGAM</name>
<reference evidence="6 7" key="1">
    <citation type="journal article" date="2016" name="Mol. Biol. Evol.">
        <title>Comparative Genomics of Early-Diverging Mushroom-Forming Fungi Provides Insights into the Origins of Lignocellulose Decay Capabilities.</title>
        <authorList>
            <person name="Nagy L.G."/>
            <person name="Riley R."/>
            <person name="Tritt A."/>
            <person name="Adam C."/>
            <person name="Daum C."/>
            <person name="Floudas D."/>
            <person name="Sun H."/>
            <person name="Yadav J.S."/>
            <person name="Pangilinan J."/>
            <person name="Larsson K.H."/>
            <person name="Matsuura K."/>
            <person name="Barry K."/>
            <person name="Labutti K."/>
            <person name="Kuo R."/>
            <person name="Ohm R.A."/>
            <person name="Bhattacharya S.S."/>
            <person name="Shirouzu T."/>
            <person name="Yoshinaga Y."/>
            <person name="Martin F.M."/>
            <person name="Grigoriev I.V."/>
            <person name="Hibbett D.S."/>
        </authorList>
    </citation>
    <scope>NUCLEOTIDE SEQUENCE [LARGE SCALE GENOMIC DNA]</scope>
    <source>
        <strain evidence="6 7">HHB10207 ss-3</strain>
    </source>
</reference>
<evidence type="ECO:0000313" key="7">
    <source>
        <dbReference type="Proteomes" id="UP000076798"/>
    </source>
</evidence>
<sequence>MSYATLQPSSLARLRSFLTDLFWNWLAIFARNHVLNALSKGIVTGRLEIFDPVVGKCTFGANHANGDTKEPQTAIIYINDENFWVRVLLSYDVGFSEAYMAGEFDSPDLKAVLDLYVDNLDHLGALSSPIYWLIQLHAVVWTFLFNHRKSKAVENAFLSDEMMYSCPLWSEEEGGIRGDMEGKRVPGDLEAAQARKIAHLLDKAGVRAGDRVMDIGCGWGALAIGAARRGCTVDAITVSVEQAKGARERVKLAGFEDKVRIYCMDYRDMPPHFEKAFDACFSTEMLEAVGVKHMKKYLRLIDWALKDDRSSVVLTASTYPERTYTPYQGNDFVRKYHWPNGVSPSPTSFLNDFQKHIPGRFCVVSVEDMSPHYPRGLREWGRRFEENWDEKLVRILEDRYPELKQKENMEIFRRKWRYMFLYMEIAYSRWWLGLTCWTLTRHVSGGYLS</sequence>
<organism evidence="6 7">
    <name type="scientific">Sistotremastrum suecicum HHB10207 ss-3</name>
    <dbReference type="NCBI Taxonomy" id="1314776"/>
    <lineage>
        <taxon>Eukaryota</taxon>
        <taxon>Fungi</taxon>
        <taxon>Dikarya</taxon>
        <taxon>Basidiomycota</taxon>
        <taxon>Agaricomycotina</taxon>
        <taxon>Agaricomycetes</taxon>
        <taxon>Sistotremastrales</taxon>
        <taxon>Sistotremastraceae</taxon>
        <taxon>Sistotremastrum</taxon>
    </lineage>
</organism>
<evidence type="ECO:0000256" key="2">
    <source>
        <dbReference type="ARBA" id="ARBA00022603"/>
    </source>
</evidence>
<evidence type="ECO:0000256" key="5">
    <source>
        <dbReference type="ARBA" id="ARBA00023098"/>
    </source>
</evidence>
<dbReference type="CDD" id="cd02440">
    <property type="entry name" value="AdoMet_MTases"/>
    <property type="match status" value="1"/>
</dbReference>
<dbReference type="GO" id="GO:0008610">
    <property type="term" value="P:lipid biosynthetic process"/>
    <property type="evidence" value="ECO:0007669"/>
    <property type="project" value="InterPro"/>
</dbReference>
<keyword evidence="7" id="KW-1185">Reference proteome</keyword>
<evidence type="ECO:0000256" key="1">
    <source>
        <dbReference type="ARBA" id="ARBA00010815"/>
    </source>
</evidence>
<dbReference type="PIRSF" id="PIRSF003085">
    <property type="entry name" value="CMAS"/>
    <property type="match status" value="1"/>
</dbReference>
<keyword evidence="3 6" id="KW-0808">Transferase</keyword>
<gene>
    <name evidence="6" type="ORF">SISSUDRAFT_1113213</name>
</gene>
<dbReference type="AlphaFoldDB" id="A0A166FNG4"/>
<dbReference type="PANTHER" id="PTHR43667">
    <property type="entry name" value="CYCLOPROPANE-FATTY-ACYL-PHOSPHOLIPID SYNTHASE"/>
    <property type="match status" value="1"/>
</dbReference>
<dbReference type="Gene3D" id="3.40.50.150">
    <property type="entry name" value="Vaccinia Virus protein VP39"/>
    <property type="match status" value="1"/>
</dbReference>
<dbReference type="SUPFAM" id="SSF53335">
    <property type="entry name" value="S-adenosyl-L-methionine-dependent methyltransferases"/>
    <property type="match status" value="1"/>
</dbReference>